<evidence type="ECO:0000256" key="2">
    <source>
        <dbReference type="ARBA" id="ARBA00009320"/>
    </source>
</evidence>
<organism evidence="11 12">
    <name type="scientific">SAR92 clade bacterium</name>
    <dbReference type="NCBI Taxonomy" id="2315479"/>
    <lineage>
        <taxon>Bacteria</taxon>
        <taxon>Pseudomonadati</taxon>
        <taxon>Pseudomonadota</taxon>
        <taxon>Gammaproteobacteria</taxon>
        <taxon>Cellvibrionales</taxon>
        <taxon>Porticoccaceae</taxon>
        <taxon>SAR92 clade</taxon>
    </lineage>
</organism>
<comment type="subunit">
    <text evidence="3">Homodimer.</text>
</comment>
<accession>A0A520MH20</accession>
<keyword evidence="4" id="KW-0663">Pyridoxal phosphate</keyword>
<dbReference type="Proteomes" id="UP000315889">
    <property type="component" value="Unassembled WGS sequence"/>
</dbReference>
<proteinExistence type="inferred from homology"/>
<evidence type="ECO:0000256" key="10">
    <source>
        <dbReference type="NCBIfam" id="TIGR03461"/>
    </source>
</evidence>
<dbReference type="PANTHER" id="PTHR42743">
    <property type="entry name" value="AMINO-ACID AMINOTRANSFERASE"/>
    <property type="match status" value="1"/>
</dbReference>
<dbReference type="EC" id="4.1.3.38" evidence="8 10"/>
<evidence type="ECO:0000256" key="9">
    <source>
        <dbReference type="ARBA" id="ARBA00049529"/>
    </source>
</evidence>
<dbReference type="InterPro" id="IPR043132">
    <property type="entry name" value="BCAT-like_C"/>
</dbReference>
<dbReference type="InterPro" id="IPR036038">
    <property type="entry name" value="Aminotransferase-like"/>
</dbReference>
<dbReference type="InterPro" id="IPR017824">
    <property type="entry name" value="Aminodeoxychorismate_lyase_IV"/>
</dbReference>
<name>A0A520MH20_9GAMM</name>
<evidence type="ECO:0000256" key="5">
    <source>
        <dbReference type="ARBA" id="ARBA00022909"/>
    </source>
</evidence>
<dbReference type="GO" id="GO:0030170">
    <property type="term" value="F:pyridoxal phosphate binding"/>
    <property type="evidence" value="ECO:0007669"/>
    <property type="project" value="InterPro"/>
</dbReference>
<dbReference type="Gene3D" id="3.30.470.10">
    <property type="match status" value="1"/>
</dbReference>
<protein>
    <recommendedName>
        <fullName evidence="8 10">Aminodeoxychorismate lyase</fullName>
        <ecNumber evidence="8 10">4.1.3.38</ecNumber>
    </recommendedName>
</protein>
<keyword evidence="6 11" id="KW-0456">Lyase</keyword>
<evidence type="ECO:0000256" key="1">
    <source>
        <dbReference type="ARBA" id="ARBA00001933"/>
    </source>
</evidence>
<comment type="caution">
    <text evidence="11">The sequence shown here is derived from an EMBL/GenBank/DDBJ whole genome shotgun (WGS) entry which is preliminary data.</text>
</comment>
<dbReference type="GO" id="GO:0008153">
    <property type="term" value="P:4-aminobenzoate biosynthetic process"/>
    <property type="evidence" value="ECO:0007669"/>
    <property type="project" value="UniProtKB-UniRule"/>
</dbReference>
<comment type="similarity">
    <text evidence="2">Belongs to the class-IV pyridoxal-phosphate-dependent aminotransferase family.</text>
</comment>
<sequence>MKTLDFFYSIDGYPELCSTDSSVLLADRGLSYGHGLFETIYYINSKFPLKHRHLSRMCTDAAKLGIKANEKKLDGYLSKFHDILVYHKFTGGVVKIILSAGSGGRGYQNPDNINPNVIFRYSPSVAEGNLQRDLGVNLWRCEHQLAINKPLAGIKHLNRLDQVLARNEAHPNECDDGLMFDTNGCLVETTSANVFIKTQSHGWTTPDLSHCGVSGVMRSILIDEIFPELQLAVRINHITEIELSAASEIFICNSVKGIVPVTGILNQDQSKIKPIGIGSNTRDLQLMLAQLYPSFK</sequence>
<dbReference type="Pfam" id="PF01063">
    <property type="entry name" value="Aminotran_4"/>
    <property type="match status" value="1"/>
</dbReference>
<dbReference type="GO" id="GO:0046656">
    <property type="term" value="P:folic acid biosynthetic process"/>
    <property type="evidence" value="ECO:0007669"/>
    <property type="project" value="UniProtKB-KW"/>
</dbReference>
<evidence type="ECO:0000313" key="12">
    <source>
        <dbReference type="Proteomes" id="UP000315889"/>
    </source>
</evidence>
<reference evidence="11 12" key="1">
    <citation type="submission" date="2019-02" db="EMBL/GenBank/DDBJ databases">
        <title>Prokaryotic population dynamics and viral predation in marine succession experiment using metagenomics: the confinement effect.</title>
        <authorList>
            <person name="Haro-Moreno J.M."/>
            <person name="Rodriguez-Valera F."/>
            <person name="Lopez-Perez M."/>
        </authorList>
    </citation>
    <scope>NUCLEOTIDE SEQUENCE [LARGE SCALE GENOMIC DNA]</scope>
    <source>
        <strain evidence="11">MED-G170</strain>
    </source>
</reference>
<dbReference type="EMBL" id="SHBP01000004">
    <property type="protein sequence ID" value="RZO20522.1"/>
    <property type="molecule type" value="Genomic_DNA"/>
</dbReference>
<gene>
    <name evidence="11" type="primary">pabC</name>
    <name evidence="11" type="ORF">EVB03_04490</name>
</gene>
<dbReference type="InterPro" id="IPR001544">
    <property type="entry name" value="Aminotrans_IV"/>
</dbReference>
<dbReference type="InterPro" id="IPR043131">
    <property type="entry name" value="BCAT-like_N"/>
</dbReference>
<evidence type="ECO:0000256" key="7">
    <source>
        <dbReference type="ARBA" id="ARBA00035633"/>
    </source>
</evidence>
<evidence type="ECO:0000256" key="6">
    <source>
        <dbReference type="ARBA" id="ARBA00023239"/>
    </source>
</evidence>
<comment type="pathway">
    <text evidence="7">Cofactor biosynthesis; tetrahydrofolate biosynthesis; 4-aminobenzoate from chorismate: step 2/2.</text>
</comment>
<keyword evidence="5" id="KW-0289">Folate biosynthesis</keyword>
<evidence type="ECO:0000313" key="11">
    <source>
        <dbReference type="EMBL" id="RZO20522.1"/>
    </source>
</evidence>
<dbReference type="GO" id="GO:0005829">
    <property type="term" value="C:cytosol"/>
    <property type="evidence" value="ECO:0007669"/>
    <property type="project" value="TreeGrafter"/>
</dbReference>
<dbReference type="GO" id="GO:0008696">
    <property type="term" value="F:4-amino-4-deoxychorismate lyase activity"/>
    <property type="evidence" value="ECO:0007669"/>
    <property type="project" value="UniProtKB-UniRule"/>
</dbReference>
<dbReference type="PANTHER" id="PTHR42743:SF2">
    <property type="entry name" value="AMINODEOXYCHORISMATE LYASE"/>
    <property type="match status" value="1"/>
</dbReference>
<evidence type="ECO:0000256" key="3">
    <source>
        <dbReference type="ARBA" id="ARBA00011738"/>
    </source>
</evidence>
<evidence type="ECO:0000256" key="4">
    <source>
        <dbReference type="ARBA" id="ARBA00022898"/>
    </source>
</evidence>
<evidence type="ECO:0000256" key="8">
    <source>
        <dbReference type="ARBA" id="ARBA00035676"/>
    </source>
</evidence>
<dbReference type="SUPFAM" id="SSF56752">
    <property type="entry name" value="D-aminoacid aminotransferase-like PLP-dependent enzymes"/>
    <property type="match status" value="1"/>
</dbReference>
<comment type="cofactor">
    <cofactor evidence="1">
        <name>pyridoxal 5'-phosphate</name>
        <dbReference type="ChEBI" id="CHEBI:597326"/>
    </cofactor>
</comment>
<dbReference type="NCBIfam" id="TIGR03461">
    <property type="entry name" value="pabC_Proteo"/>
    <property type="match status" value="1"/>
</dbReference>
<dbReference type="InterPro" id="IPR050571">
    <property type="entry name" value="Class-IV_PLP-Dep_Aminotrnsfr"/>
</dbReference>
<dbReference type="Gene3D" id="3.20.10.10">
    <property type="entry name" value="D-amino Acid Aminotransferase, subunit A, domain 2"/>
    <property type="match status" value="1"/>
</dbReference>
<dbReference type="AlphaFoldDB" id="A0A520MH20"/>
<comment type="catalytic activity">
    <reaction evidence="9">
        <text>4-amino-4-deoxychorismate = 4-aminobenzoate + pyruvate + H(+)</text>
        <dbReference type="Rhea" id="RHEA:16201"/>
        <dbReference type="ChEBI" id="CHEBI:15361"/>
        <dbReference type="ChEBI" id="CHEBI:15378"/>
        <dbReference type="ChEBI" id="CHEBI:17836"/>
        <dbReference type="ChEBI" id="CHEBI:58406"/>
        <dbReference type="EC" id="4.1.3.38"/>
    </reaction>
</comment>